<dbReference type="Proteomes" id="UP000808349">
    <property type="component" value="Unassembled WGS sequence"/>
</dbReference>
<gene>
    <name evidence="1" type="ORF">IPO85_13800</name>
</gene>
<dbReference type="AlphaFoldDB" id="A0A9D7XIA0"/>
<sequence length="206" mass="20736">MNLNELFQSQLSGGLLNQLGNIAGIENPQQTESAAHAIFSTLMGAIGTNASTPDGANALNNALEKDHDGSILDNLSGFLSGQTEAPNSNMLNGAGILGHILGFKQGNLVNALSQNTNLDSGKILKMMITLAPVILGLLGKAKQQTGADAGGLTNIIGSVLGGQTGGSPLMGILTSVLDKNNDGNMLDDILGGGIGGMLGGLFGGNK</sequence>
<organism evidence="1 2">
    <name type="scientific">Candidatus Defluviibacterium haderslevense</name>
    <dbReference type="NCBI Taxonomy" id="2981993"/>
    <lineage>
        <taxon>Bacteria</taxon>
        <taxon>Pseudomonadati</taxon>
        <taxon>Bacteroidota</taxon>
        <taxon>Saprospiria</taxon>
        <taxon>Saprospirales</taxon>
        <taxon>Saprospiraceae</taxon>
        <taxon>Candidatus Defluviibacterium</taxon>
    </lineage>
</organism>
<proteinExistence type="predicted"/>
<name>A0A9D7XIA0_9BACT</name>
<evidence type="ECO:0000313" key="2">
    <source>
        <dbReference type="Proteomes" id="UP000808349"/>
    </source>
</evidence>
<reference evidence="1 2" key="1">
    <citation type="submission" date="2020-10" db="EMBL/GenBank/DDBJ databases">
        <title>Connecting structure to function with the recovery of over 1000 high-quality activated sludge metagenome-assembled genomes encoding full-length rRNA genes using long-read sequencing.</title>
        <authorList>
            <person name="Singleton C.M."/>
            <person name="Petriglieri F."/>
            <person name="Kristensen J.M."/>
            <person name="Kirkegaard R.H."/>
            <person name="Michaelsen T.Y."/>
            <person name="Andersen M.H."/>
            <person name="Karst S.M."/>
            <person name="Dueholm M.S."/>
            <person name="Nielsen P.H."/>
            <person name="Albertsen M."/>
        </authorList>
    </citation>
    <scope>NUCLEOTIDE SEQUENCE [LARGE SCALE GENOMIC DNA]</scope>
    <source>
        <strain evidence="1">Ribe_18-Q3-R11-54_BAT3C.373</strain>
    </source>
</reference>
<accession>A0A9D7XIA0</accession>
<comment type="caution">
    <text evidence="1">The sequence shown here is derived from an EMBL/GenBank/DDBJ whole genome shotgun (WGS) entry which is preliminary data.</text>
</comment>
<dbReference type="EMBL" id="JADKFW010000010">
    <property type="protein sequence ID" value="MBK9718557.1"/>
    <property type="molecule type" value="Genomic_DNA"/>
</dbReference>
<protein>
    <submittedName>
        <fullName evidence="1">DUF937 domain-containing protein</fullName>
    </submittedName>
</protein>
<evidence type="ECO:0000313" key="1">
    <source>
        <dbReference type="EMBL" id="MBK9718557.1"/>
    </source>
</evidence>
<dbReference type="Pfam" id="PF06078">
    <property type="entry name" value="DUF937"/>
    <property type="match status" value="1"/>
</dbReference>
<dbReference type="InterPro" id="IPR009282">
    <property type="entry name" value="DUF937"/>
</dbReference>